<evidence type="ECO:0000313" key="3">
    <source>
        <dbReference type="Proteomes" id="UP000824120"/>
    </source>
</evidence>
<gene>
    <name evidence="2" type="ORF">H5410_012977</name>
</gene>
<feature type="region of interest" description="Disordered" evidence="1">
    <location>
        <begin position="1"/>
        <end position="21"/>
    </location>
</feature>
<dbReference type="OrthoDB" id="10264738at2759"/>
<protein>
    <submittedName>
        <fullName evidence="2">Uncharacterized protein</fullName>
    </submittedName>
</protein>
<dbReference type="AlphaFoldDB" id="A0A9J6AUD5"/>
<reference evidence="2 3" key="1">
    <citation type="submission" date="2020-09" db="EMBL/GenBank/DDBJ databases">
        <title>De no assembly of potato wild relative species, Solanum commersonii.</title>
        <authorList>
            <person name="Cho K."/>
        </authorList>
    </citation>
    <scope>NUCLEOTIDE SEQUENCE [LARGE SCALE GENOMIC DNA]</scope>
    <source>
        <strain evidence="2">LZ3.2</strain>
        <tissue evidence="2">Leaf</tissue>
    </source>
</reference>
<dbReference type="Proteomes" id="UP000824120">
    <property type="component" value="Chromosome 2"/>
</dbReference>
<evidence type="ECO:0000313" key="2">
    <source>
        <dbReference type="EMBL" id="KAG5627759.1"/>
    </source>
</evidence>
<evidence type="ECO:0000256" key="1">
    <source>
        <dbReference type="SAM" id="MobiDB-lite"/>
    </source>
</evidence>
<organism evidence="2 3">
    <name type="scientific">Solanum commersonii</name>
    <name type="common">Commerson's wild potato</name>
    <name type="synonym">Commerson's nightshade</name>
    <dbReference type="NCBI Taxonomy" id="4109"/>
    <lineage>
        <taxon>Eukaryota</taxon>
        <taxon>Viridiplantae</taxon>
        <taxon>Streptophyta</taxon>
        <taxon>Embryophyta</taxon>
        <taxon>Tracheophyta</taxon>
        <taxon>Spermatophyta</taxon>
        <taxon>Magnoliopsida</taxon>
        <taxon>eudicotyledons</taxon>
        <taxon>Gunneridae</taxon>
        <taxon>Pentapetalae</taxon>
        <taxon>asterids</taxon>
        <taxon>lamiids</taxon>
        <taxon>Solanales</taxon>
        <taxon>Solanaceae</taxon>
        <taxon>Solanoideae</taxon>
        <taxon>Solaneae</taxon>
        <taxon>Solanum</taxon>
    </lineage>
</organism>
<comment type="caution">
    <text evidence="2">The sequence shown here is derived from an EMBL/GenBank/DDBJ whole genome shotgun (WGS) entry which is preliminary data.</text>
</comment>
<dbReference type="EMBL" id="JACXVP010000002">
    <property type="protein sequence ID" value="KAG5627759.1"/>
    <property type="molecule type" value="Genomic_DNA"/>
</dbReference>
<keyword evidence="3" id="KW-1185">Reference proteome</keyword>
<name>A0A9J6AUD5_SOLCO</name>
<accession>A0A9J6AUD5</accession>
<sequence>MAPRGPEGKGLGARDPTLGDWDMKLPRGSASPLIEELEFRQIVLTENDEFLISFEMIIARHRTNGCYSDSWNSLPRVIMCGTDLVETGWGL</sequence>
<proteinExistence type="predicted"/>